<gene>
    <name evidence="2" type="ORF">JAO74_18465</name>
</gene>
<keyword evidence="3" id="KW-1185">Reference proteome</keyword>
<dbReference type="Proteomes" id="UP000640426">
    <property type="component" value="Unassembled WGS sequence"/>
</dbReference>
<feature type="signal peptide" evidence="1">
    <location>
        <begin position="1"/>
        <end position="24"/>
    </location>
</feature>
<name>A0ABS0XUN9_9SPHN</name>
<accession>A0ABS0XUN9</accession>
<evidence type="ECO:0000256" key="1">
    <source>
        <dbReference type="SAM" id="SignalP"/>
    </source>
</evidence>
<dbReference type="EMBL" id="JAELXS010000023">
    <property type="protein sequence ID" value="MBJ6123756.1"/>
    <property type="molecule type" value="Genomic_DNA"/>
</dbReference>
<reference evidence="3" key="1">
    <citation type="submission" date="2020-12" db="EMBL/GenBank/DDBJ databases">
        <title>Hymenobacter sp.</title>
        <authorList>
            <person name="Kim M.K."/>
        </authorList>
    </citation>
    <scope>NUCLEOTIDE SEQUENCE [LARGE SCALE GENOMIC DNA]</scope>
    <source>
        <strain evidence="3">BT553</strain>
    </source>
</reference>
<evidence type="ECO:0000313" key="2">
    <source>
        <dbReference type="EMBL" id="MBJ6123756.1"/>
    </source>
</evidence>
<organism evidence="2 3">
    <name type="scientific">Sphingomonas mollis</name>
    <dbReference type="NCBI Taxonomy" id="2795726"/>
    <lineage>
        <taxon>Bacteria</taxon>
        <taxon>Pseudomonadati</taxon>
        <taxon>Pseudomonadota</taxon>
        <taxon>Alphaproteobacteria</taxon>
        <taxon>Sphingomonadales</taxon>
        <taxon>Sphingomonadaceae</taxon>
        <taxon>Sphingomonas</taxon>
    </lineage>
</organism>
<protein>
    <submittedName>
        <fullName evidence="2">Uncharacterized protein</fullName>
    </submittedName>
</protein>
<keyword evidence="1" id="KW-0732">Signal</keyword>
<dbReference type="RefSeq" id="WP_233151249.1">
    <property type="nucleotide sequence ID" value="NZ_JAELXS010000023.1"/>
</dbReference>
<comment type="caution">
    <text evidence="2">The sequence shown here is derived from an EMBL/GenBank/DDBJ whole genome shotgun (WGS) entry which is preliminary data.</text>
</comment>
<proteinExistence type="predicted"/>
<sequence>MISSSSATLSVIVTALLAVVKGGAAPAPGIADFLTTIGGDTELKTSGSMLSDPSPQLYPLARDGSEIIGYRFFAEKLAANGSATAERARDAFAQECTARGSQIASEDSDVARSFHDRVLGSRLPPRGSFKHFWSGISAVCARSPSEVMGGFVAVTFDNTELATKGDFGARLFSKISLMATRTAVYAYRPDRIPTAASFQRREAALRADDAAEQRANEAFRRDLAIGTETNCGTVIQLRGPMVEIAVPPVRLTPNGQSTFWSKRTASRPVPTVSELFRPDNVTLPTTKGEAL</sequence>
<evidence type="ECO:0000313" key="3">
    <source>
        <dbReference type="Proteomes" id="UP000640426"/>
    </source>
</evidence>
<feature type="chain" id="PRO_5046819055" evidence="1">
    <location>
        <begin position="25"/>
        <end position="291"/>
    </location>
</feature>